<protein>
    <recommendedName>
        <fullName evidence="3">F-box domain-containing protein</fullName>
    </recommendedName>
</protein>
<dbReference type="InterPro" id="IPR032675">
    <property type="entry name" value="LRR_dom_sf"/>
</dbReference>
<reference evidence="1" key="1">
    <citation type="journal article" date="2023" name="Mol. Phylogenet. Evol.">
        <title>Genome-scale phylogeny and comparative genomics of the fungal order Sordariales.</title>
        <authorList>
            <person name="Hensen N."/>
            <person name="Bonometti L."/>
            <person name="Westerberg I."/>
            <person name="Brannstrom I.O."/>
            <person name="Guillou S."/>
            <person name="Cros-Aarteil S."/>
            <person name="Calhoun S."/>
            <person name="Haridas S."/>
            <person name="Kuo A."/>
            <person name="Mondo S."/>
            <person name="Pangilinan J."/>
            <person name="Riley R."/>
            <person name="LaButti K."/>
            <person name="Andreopoulos B."/>
            <person name="Lipzen A."/>
            <person name="Chen C."/>
            <person name="Yan M."/>
            <person name="Daum C."/>
            <person name="Ng V."/>
            <person name="Clum A."/>
            <person name="Steindorff A."/>
            <person name="Ohm R.A."/>
            <person name="Martin F."/>
            <person name="Silar P."/>
            <person name="Natvig D.O."/>
            <person name="Lalanne C."/>
            <person name="Gautier V."/>
            <person name="Ament-Velasquez S.L."/>
            <person name="Kruys A."/>
            <person name="Hutchinson M.I."/>
            <person name="Powell A.J."/>
            <person name="Barry K."/>
            <person name="Miller A.N."/>
            <person name="Grigoriev I.V."/>
            <person name="Debuchy R."/>
            <person name="Gladieux P."/>
            <person name="Hiltunen Thoren M."/>
            <person name="Johannesson H."/>
        </authorList>
    </citation>
    <scope>NUCLEOTIDE SEQUENCE</scope>
    <source>
        <strain evidence="1">CBS 103.79</strain>
    </source>
</reference>
<evidence type="ECO:0000313" key="1">
    <source>
        <dbReference type="EMBL" id="KAK3899221.1"/>
    </source>
</evidence>
<sequence>MDDTRAVAAAPASAPSLDVPVDVMVEICQKLVKGQTIRPSTLGPEATSKPDTWEETLEHFAALGNIARSSPRLEAIVSPFLYKSVKVSMNNPAAFVDLVRRLTEFPEFGAAVKDVVIEEGKEKSASLTPAHLDYIYEQATKAGLRWLPTTDDQRMLEAGWVLIDLLLVRIPKVQKLEIAVSRLYSPDVKADFGHRLPDSVILDSLKFLAAHPPNDAYPDMSKKSLVALLRHTPALTHLQIGYCERQDCGGIIQTPLPKLRDLHLAEGPAVDCADLAKFCPNLERLRIGEDSRNVRILATDTMFQTLDYVRTLDPKEMPESLPPWIANRDFSLERLLHNLLPLAPTLRELDIDWDVMAVTNTECFEILSEFRALRHLRLVFGRWPVGENERIVNTLPPVLRTLCLGGQGIRVEEIGQLVRARMREGKLPVFELFEYTPVSQEMEPDLPLQLRRMFRGTQVDCSERPNPPLDWTPYRYICNDLTGRPNR</sequence>
<organism evidence="1 2">
    <name type="scientific">Staphylotrichum tortipilum</name>
    <dbReference type="NCBI Taxonomy" id="2831512"/>
    <lineage>
        <taxon>Eukaryota</taxon>
        <taxon>Fungi</taxon>
        <taxon>Dikarya</taxon>
        <taxon>Ascomycota</taxon>
        <taxon>Pezizomycotina</taxon>
        <taxon>Sordariomycetes</taxon>
        <taxon>Sordariomycetidae</taxon>
        <taxon>Sordariales</taxon>
        <taxon>Chaetomiaceae</taxon>
        <taxon>Staphylotrichum</taxon>
    </lineage>
</organism>
<dbReference type="EMBL" id="MU855816">
    <property type="protein sequence ID" value="KAK3899221.1"/>
    <property type="molecule type" value="Genomic_DNA"/>
</dbReference>
<comment type="caution">
    <text evidence="1">The sequence shown here is derived from an EMBL/GenBank/DDBJ whole genome shotgun (WGS) entry which is preliminary data.</text>
</comment>
<dbReference type="AlphaFoldDB" id="A0AAN6ME94"/>
<proteinExistence type="predicted"/>
<dbReference type="Gene3D" id="3.80.10.10">
    <property type="entry name" value="Ribonuclease Inhibitor"/>
    <property type="match status" value="1"/>
</dbReference>
<accession>A0AAN6ME94</accession>
<evidence type="ECO:0008006" key="3">
    <source>
        <dbReference type="Google" id="ProtNLM"/>
    </source>
</evidence>
<name>A0AAN6ME94_9PEZI</name>
<reference evidence="1" key="2">
    <citation type="submission" date="2023-05" db="EMBL/GenBank/DDBJ databases">
        <authorList>
            <consortium name="Lawrence Berkeley National Laboratory"/>
            <person name="Steindorff A."/>
            <person name="Hensen N."/>
            <person name="Bonometti L."/>
            <person name="Westerberg I."/>
            <person name="Brannstrom I.O."/>
            <person name="Guillou S."/>
            <person name="Cros-Aarteil S."/>
            <person name="Calhoun S."/>
            <person name="Haridas S."/>
            <person name="Kuo A."/>
            <person name="Mondo S."/>
            <person name="Pangilinan J."/>
            <person name="Riley R."/>
            <person name="Labutti K."/>
            <person name="Andreopoulos B."/>
            <person name="Lipzen A."/>
            <person name="Chen C."/>
            <person name="Yanf M."/>
            <person name="Daum C."/>
            <person name="Ng V."/>
            <person name="Clum A."/>
            <person name="Ohm R."/>
            <person name="Martin F."/>
            <person name="Silar P."/>
            <person name="Natvig D."/>
            <person name="Lalanne C."/>
            <person name="Gautier V."/>
            <person name="Ament-Velasquez S.L."/>
            <person name="Kruys A."/>
            <person name="Hutchinson M.I."/>
            <person name="Powell A.J."/>
            <person name="Barry K."/>
            <person name="Miller A.N."/>
            <person name="Grigoriev I.V."/>
            <person name="Debuchy R."/>
            <person name="Gladieux P."/>
            <person name="Thoren M.H."/>
            <person name="Johannesson H."/>
        </authorList>
    </citation>
    <scope>NUCLEOTIDE SEQUENCE</scope>
    <source>
        <strain evidence="1">CBS 103.79</strain>
    </source>
</reference>
<dbReference type="Proteomes" id="UP001303889">
    <property type="component" value="Unassembled WGS sequence"/>
</dbReference>
<gene>
    <name evidence="1" type="ORF">C8A05DRAFT_37172</name>
</gene>
<evidence type="ECO:0000313" key="2">
    <source>
        <dbReference type="Proteomes" id="UP001303889"/>
    </source>
</evidence>
<keyword evidence="2" id="KW-1185">Reference proteome</keyword>
<dbReference type="SUPFAM" id="SSF52047">
    <property type="entry name" value="RNI-like"/>
    <property type="match status" value="1"/>
</dbReference>